<keyword evidence="9" id="KW-0238">DNA-binding</keyword>
<evidence type="ECO:0000259" key="13">
    <source>
        <dbReference type="Pfam" id="PF00712"/>
    </source>
</evidence>
<gene>
    <name evidence="16" type="primary">dnaN</name>
    <name evidence="16" type="ORF">C0W53_16000</name>
</gene>
<dbReference type="Pfam" id="PF02767">
    <property type="entry name" value="DNA_pol3_beta_2"/>
    <property type="match status" value="1"/>
</dbReference>
<evidence type="ECO:0000256" key="10">
    <source>
        <dbReference type="ARBA" id="ARBA00030988"/>
    </source>
</evidence>
<evidence type="ECO:0000256" key="7">
    <source>
        <dbReference type="ARBA" id="ARBA00022705"/>
    </source>
</evidence>
<keyword evidence="17" id="KW-1185">Reference proteome</keyword>
<dbReference type="Gene3D" id="3.10.150.10">
    <property type="entry name" value="DNA Polymerase III, subunit A, domain 2"/>
    <property type="match status" value="1"/>
</dbReference>
<dbReference type="GO" id="GO:0006271">
    <property type="term" value="P:DNA strand elongation involved in DNA replication"/>
    <property type="evidence" value="ECO:0007669"/>
    <property type="project" value="TreeGrafter"/>
</dbReference>
<dbReference type="Pfam" id="PF02768">
    <property type="entry name" value="DNA_pol3_beta_3"/>
    <property type="match status" value="1"/>
</dbReference>
<feature type="domain" description="DNA polymerase III beta sliding clamp N-terminal" evidence="13">
    <location>
        <begin position="73"/>
        <end position="204"/>
    </location>
</feature>
<evidence type="ECO:0000256" key="4">
    <source>
        <dbReference type="ARBA" id="ARBA00022490"/>
    </source>
</evidence>
<keyword evidence="7" id="KW-0235">DNA replication</keyword>
<dbReference type="SUPFAM" id="SSF55979">
    <property type="entry name" value="DNA clamp"/>
    <property type="match status" value="3"/>
</dbReference>
<protein>
    <recommendedName>
        <fullName evidence="3">Beta sliding clamp</fullName>
    </recommendedName>
    <alternativeName>
        <fullName evidence="11">Beta-clamp processivity factor</fullName>
    </alternativeName>
    <alternativeName>
        <fullName evidence="10">DNA polymerase III beta sliding clamp subunit</fullName>
    </alternativeName>
</protein>
<evidence type="ECO:0000313" key="16">
    <source>
        <dbReference type="EMBL" id="PSX44130.1"/>
    </source>
</evidence>
<dbReference type="PANTHER" id="PTHR30478">
    <property type="entry name" value="DNA POLYMERASE III SUBUNIT BETA"/>
    <property type="match status" value="1"/>
</dbReference>
<keyword evidence="5" id="KW-0808">Transferase</keyword>
<feature type="domain" description="DNA polymerase III beta sliding clamp C-terminal" evidence="15">
    <location>
        <begin position="337"/>
        <end position="465"/>
    </location>
</feature>
<dbReference type="InterPro" id="IPR022634">
    <property type="entry name" value="DNA_polIII_beta_N"/>
</dbReference>
<comment type="similarity">
    <text evidence="2">Belongs to the beta sliding clamp family.</text>
</comment>
<dbReference type="GO" id="GO:0008408">
    <property type="term" value="F:3'-5' exonuclease activity"/>
    <property type="evidence" value="ECO:0007669"/>
    <property type="project" value="InterPro"/>
</dbReference>
<dbReference type="EMBL" id="PYOZ01000010">
    <property type="protein sequence ID" value="PSX44130.1"/>
    <property type="molecule type" value="Genomic_DNA"/>
</dbReference>
<keyword evidence="6" id="KW-0548">Nucleotidyltransferase</keyword>
<dbReference type="SMART" id="SM00480">
    <property type="entry name" value="POL3Bc"/>
    <property type="match status" value="1"/>
</dbReference>
<dbReference type="InterPro" id="IPR046938">
    <property type="entry name" value="DNA_clamp_sf"/>
</dbReference>
<dbReference type="Gene3D" id="3.70.10.10">
    <property type="match status" value="1"/>
</dbReference>
<dbReference type="GO" id="GO:0003887">
    <property type="term" value="F:DNA-directed DNA polymerase activity"/>
    <property type="evidence" value="ECO:0007669"/>
    <property type="project" value="UniProtKB-KW"/>
</dbReference>
<evidence type="ECO:0000256" key="3">
    <source>
        <dbReference type="ARBA" id="ARBA00021035"/>
    </source>
</evidence>
<dbReference type="RefSeq" id="WP_045043139.1">
    <property type="nucleotide sequence ID" value="NZ_JZTB01000014.1"/>
</dbReference>
<keyword evidence="4" id="KW-0963">Cytoplasm</keyword>
<sequence>MNTSNNDTTFVPKRRTAIKVDKVAAVIAPAISPVDEKPVEVVQLPTPPNTKNIVNKTSQSKKPRNKPLNIGSFKVKQSDIAPMVARVNQGVNSKKTKVAVDACLLMSITKSGNLNLVGSDREIEIISRTKVTIISGFTKTEKLAVQADRLNKLLSSFNKNDELEFKIAKNPKASDGAYHLALQIKSGKSQYSLSLFDPENYPSLKISSESVTFKITNNNLLWALQRTLVTSAHQDVRYYLNGVYLELQPQDNYIRVVGTDGHRLGTATTEAIFDTKQKSIPVNSVILPRTSITKINSLIGVDGDCQVIVTNQLLRIATPFVVVTSRLIDGRYPDWRRVVPDVEKNSDYIKCSLIRSDTKQVVSRCALMANEKTTALNFAFNSAKELKISATNTTDENGIESILYTASKVSKANLSLNAAYVHDALNQFDGYDDTIDIYVSDSETAPVVVKHDANATLTYVVMPLRG</sequence>
<evidence type="ECO:0000256" key="12">
    <source>
        <dbReference type="SAM" id="MobiDB-lite"/>
    </source>
</evidence>
<organism evidence="16 17">
    <name type="scientific">Photobacterium kishitanii</name>
    <dbReference type="NCBI Taxonomy" id="318456"/>
    <lineage>
        <taxon>Bacteria</taxon>
        <taxon>Pseudomonadati</taxon>
        <taxon>Pseudomonadota</taxon>
        <taxon>Gammaproteobacteria</taxon>
        <taxon>Vibrionales</taxon>
        <taxon>Vibrionaceae</taxon>
        <taxon>Photobacterium</taxon>
    </lineage>
</organism>
<evidence type="ECO:0000256" key="8">
    <source>
        <dbReference type="ARBA" id="ARBA00022932"/>
    </source>
</evidence>
<dbReference type="Proteomes" id="UP000240728">
    <property type="component" value="Unassembled WGS sequence"/>
</dbReference>
<evidence type="ECO:0000256" key="5">
    <source>
        <dbReference type="ARBA" id="ARBA00022679"/>
    </source>
</evidence>
<dbReference type="PANTHER" id="PTHR30478:SF0">
    <property type="entry name" value="BETA SLIDING CLAMP"/>
    <property type="match status" value="1"/>
</dbReference>
<feature type="domain" description="DNA polymerase III beta sliding clamp central" evidence="14">
    <location>
        <begin position="215"/>
        <end position="334"/>
    </location>
</feature>
<dbReference type="GO" id="GO:0005737">
    <property type="term" value="C:cytoplasm"/>
    <property type="evidence" value="ECO:0007669"/>
    <property type="project" value="UniProtKB-SubCell"/>
</dbReference>
<dbReference type="Pfam" id="PF00712">
    <property type="entry name" value="DNA_pol3_beta"/>
    <property type="match status" value="1"/>
</dbReference>
<evidence type="ECO:0000313" key="17">
    <source>
        <dbReference type="Proteomes" id="UP000240728"/>
    </source>
</evidence>
<evidence type="ECO:0000256" key="1">
    <source>
        <dbReference type="ARBA" id="ARBA00004496"/>
    </source>
</evidence>
<feature type="compositionally biased region" description="Polar residues" evidence="12">
    <location>
        <begin position="49"/>
        <end position="58"/>
    </location>
</feature>
<comment type="caution">
    <text evidence="16">The sequence shown here is derived from an EMBL/GenBank/DDBJ whole genome shotgun (WGS) entry which is preliminary data.</text>
</comment>
<dbReference type="GO" id="GO:0003677">
    <property type="term" value="F:DNA binding"/>
    <property type="evidence" value="ECO:0007669"/>
    <property type="project" value="UniProtKB-KW"/>
</dbReference>
<evidence type="ECO:0000256" key="11">
    <source>
        <dbReference type="ARBA" id="ARBA00033276"/>
    </source>
</evidence>
<comment type="subcellular location">
    <subcellularLocation>
        <location evidence="1">Cytoplasm</location>
    </subcellularLocation>
</comment>
<dbReference type="InterPro" id="IPR001001">
    <property type="entry name" value="DNA_polIII_beta"/>
</dbReference>
<reference evidence="16 17" key="1">
    <citation type="submission" date="2018-01" db="EMBL/GenBank/DDBJ databases">
        <title>Whole genome sequencing of Histamine producing bacteria.</title>
        <authorList>
            <person name="Butler K."/>
        </authorList>
    </citation>
    <scope>NUCLEOTIDE SEQUENCE [LARGE SCALE GENOMIC DNA]</scope>
    <source>
        <strain evidence="16 17">A1-4</strain>
    </source>
</reference>
<evidence type="ECO:0000256" key="9">
    <source>
        <dbReference type="ARBA" id="ARBA00023125"/>
    </source>
</evidence>
<evidence type="ECO:0000259" key="15">
    <source>
        <dbReference type="Pfam" id="PF02768"/>
    </source>
</evidence>
<feature type="region of interest" description="Disordered" evidence="12">
    <location>
        <begin position="44"/>
        <end position="68"/>
    </location>
</feature>
<proteinExistence type="inferred from homology"/>
<dbReference type="AlphaFoldDB" id="A0AAX0YT45"/>
<evidence type="ECO:0000259" key="14">
    <source>
        <dbReference type="Pfam" id="PF02767"/>
    </source>
</evidence>
<keyword evidence="8" id="KW-0239">DNA-directed DNA polymerase</keyword>
<dbReference type="InterPro" id="IPR022637">
    <property type="entry name" value="DNA_polIII_beta_cen"/>
</dbReference>
<evidence type="ECO:0000256" key="2">
    <source>
        <dbReference type="ARBA" id="ARBA00010752"/>
    </source>
</evidence>
<evidence type="ECO:0000256" key="6">
    <source>
        <dbReference type="ARBA" id="ARBA00022695"/>
    </source>
</evidence>
<accession>A0AAX0YT45</accession>
<name>A0AAX0YT45_9GAMM</name>
<dbReference type="CDD" id="cd00140">
    <property type="entry name" value="beta_clamp"/>
    <property type="match status" value="1"/>
</dbReference>
<dbReference type="GO" id="GO:0009360">
    <property type="term" value="C:DNA polymerase III complex"/>
    <property type="evidence" value="ECO:0007669"/>
    <property type="project" value="InterPro"/>
</dbReference>
<dbReference type="InterPro" id="IPR022635">
    <property type="entry name" value="DNA_polIII_beta_C"/>
</dbReference>
<dbReference type="NCBIfam" id="TIGR00663">
    <property type="entry name" value="dnan"/>
    <property type="match status" value="1"/>
</dbReference>